<name>A0ABN9XH06_9DINO</name>
<proteinExistence type="predicted"/>
<evidence type="ECO:0008006" key="4">
    <source>
        <dbReference type="Google" id="ProtNLM"/>
    </source>
</evidence>
<organism evidence="2 3">
    <name type="scientific">Prorocentrum cordatum</name>
    <dbReference type="NCBI Taxonomy" id="2364126"/>
    <lineage>
        <taxon>Eukaryota</taxon>
        <taxon>Sar</taxon>
        <taxon>Alveolata</taxon>
        <taxon>Dinophyceae</taxon>
        <taxon>Prorocentrales</taxon>
        <taxon>Prorocentraceae</taxon>
        <taxon>Prorocentrum</taxon>
    </lineage>
</organism>
<keyword evidence="3" id="KW-1185">Reference proteome</keyword>
<sequence>ELEVEGAGPEAGAHAAPSPSPTGTFESDIPMRGAEQAAASLGGGAAAASEALALASPPVGGPHCGGRIRKTTTRRPEVCRSCRTVLQARPGQRGRNGQTGRLVACTLYRCDGCRRVLCSGCHSECVRTGTYPVCAPPGADVVAEDFRIIIGLPDPQAALQCLEAGPGAAAGPPGEAIAAVPAMVDGAAFRAALGRVAAQPTPGTLERVPAEILSRAALVCRDALRGLAEAYAGVSSLAVLAGALILRIAQTLLGKILGAIRVDLAELGRRRELVELYENESRKREKRSATRIRAADRPPASDTDERHKRVIAIVEEKGINRAIGVLLDALRPARTPELAEEMRRLVAVDTDADEQAAIARAIAGAAADRAACMPTVPTKRRVRRAVRGLQPWAAPGPSGWRNSLVSAICEADGGEDALAGLAAIALGGRWLPQDGLLWDAAILEPVDQGIWPPAAAGEPASRKIRPIGLCEPLVKLAEAVGVEAAIHRARGRMEPHQLGNTPDGIPMLVRLQQPMPEGDQHEGKDVEAEVSAGEGVSMDQCIVKTDLENACGRLFRSSLLATARRHVPDLLPLLAGRWAAGYSVVWQRVGVAWVQHTTWRGGIQGSRLMQLLFNLDIADAMRGVCGCDPAVASPAVALAGVADDWCIAGDAGPVGAEIDALEGRLARRGHRMRGHQCAVTFPALDASGGAPFAAARSLLERMGREVHGLLLLGTALGGSRSTTLAGAVAMEGPALARAAQAEQVGEALCCLARSRCHRRTAQTAWAILVHSPARELDYDMRLCASGVLRVARARLQAAVVQVLEVLTGSPLDAADVDAVGLPPRLGGMGVRLPAGPEAAASYLACWSAHAQDVRRLAAALGRPLHHDPDAVLAGEAASRLRAFGVDFTPGLGMAFTAEAQIEYASGPFVVDTPVSDAFSFVGDIDDSSPAPYAALDSFLVPGPPGPPGGASERRPEPQNPSESCVCGRGGPTLAEAAPAPRGVDSGSLLLQRDLEGSRRRLLGRLFRGLDALRATRLWRRIADDDERQRNLLSHAGRSKGTFWLAILRARWMQARSAIWQIAFLRRLGVAFAPPAATCRPRRAPAVEDAGVEVQECGETLGRRAARALACPRSATRLRAHSGAVRGLEEELRSAGAVVDLERRVPELYRTLPDGAIQEAVMDLVVAFPANAERWWLDVNFRSPFNASLADAGRAPGAAAAAGDRAKASRYGGQVRSIAVEAGGRLSDGAAAALA</sequence>
<evidence type="ECO:0000313" key="3">
    <source>
        <dbReference type="Proteomes" id="UP001189429"/>
    </source>
</evidence>
<feature type="non-terminal residue" evidence="2">
    <location>
        <position position="1"/>
    </location>
</feature>
<feature type="compositionally biased region" description="Low complexity" evidence="1">
    <location>
        <begin position="1"/>
        <end position="24"/>
    </location>
</feature>
<comment type="caution">
    <text evidence="2">The sequence shown here is derived from an EMBL/GenBank/DDBJ whole genome shotgun (WGS) entry which is preliminary data.</text>
</comment>
<dbReference type="EMBL" id="CAUYUJ010020466">
    <property type="protein sequence ID" value="CAK0898381.1"/>
    <property type="molecule type" value="Genomic_DNA"/>
</dbReference>
<gene>
    <name evidence="2" type="ORF">PCOR1329_LOCUS76255</name>
</gene>
<feature type="region of interest" description="Disordered" evidence="1">
    <location>
        <begin position="285"/>
        <end position="306"/>
    </location>
</feature>
<dbReference type="Proteomes" id="UP001189429">
    <property type="component" value="Unassembled WGS sequence"/>
</dbReference>
<feature type="region of interest" description="Disordered" evidence="1">
    <location>
        <begin position="1"/>
        <end position="32"/>
    </location>
</feature>
<accession>A0ABN9XH06</accession>
<reference evidence="2" key="1">
    <citation type="submission" date="2023-10" db="EMBL/GenBank/DDBJ databases">
        <authorList>
            <person name="Chen Y."/>
            <person name="Shah S."/>
            <person name="Dougan E. K."/>
            <person name="Thang M."/>
            <person name="Chan C."/>
        </authorList>
    </citation>
    <scope>NUCLEOTIDE SEQUENCE [LARGE SCALE GENOMIC DNA]</scope>
</reference>
<protein>
    <recommendedName>
        <fullName evidence="4">RNA-directed RNA polymerase</fullName>
    </recommendedName>
</protein>
<evidence type="ECO:0000256" key="1">
    <source>
        <dbReference type="SAM" id="MobiDB-lite"/>
    </source>
</evidence>
<feature type="region of interest" description="Disordered" evidence="1">
    <location>
        <begin position="938"/>
        <end position="981"/>
    </location>
</feature>
<evidence type="ECO:0000313" key="2">
    <source>
        <dbReference type="EMBL" id="CAK0898381.1"/>
    </source>
</evidence>